<comment type="caution">
    <text evidence="1">The sequence shown here is derived from an EMBL/GenBank/DDBJ whole genome shotgun (WGS) entry which is preliminary data.</text>
</comment>
<dbReference type="InterPro" id="IPR010994">
    <property type="entry name" value="RuvA_2-like"/>
</dbReference>
<dbReference type="PANTHER" id="PTHR21180">
    <property type="entry name" value="ENDONUCLEASE/EXONUCLEASE/PHOSPHATASE FAMILY DOMAIN-CONTAINING PROTEIN 1"/>
    <property type="match status" value="1"/>
</dbReference>
<dbReference type="EMBL" id="DSLG01000003">
    <property type="protein sequence ID" value="HEA86874.1"/>
    <property type="molecule type" value="Genomic_DNA"/>
</dbReference>
<evidence type="ECO:0000313" key="2">
    <source>
        <dbReference type="EMBL" id="HFJ53437.1"/>
    </source>
</evidence>
<evidence type="ECO:0000313" key="1">
    <source>
        <dbReference type="EMBL" id="HEA86874.1"/>
    </source>
</evidence>
<organism evidence="1">
    <name type="scientific">candidate division WOR-3 bacterium</name>
    <dbReference type="NCBI Taxonomy" id="2052148"/>
    <lineage>
        <taxon>Bacteria</taxon>
        <taxon>Bacteria division WOR-3</taxon>
    </lineage>
</organism>
<accession>A0A7C1NGF5</accession>
<dbReference type="GO" id="GO:0015627">
    <property type="term" value="C:type II protein secretion system complex"/>
    <property type="evidence" value="ECO:0007669"/>
    <property type="project" value="TreeGrafter"/>
</dbReference>
<dbReference type="SUPFAM" id="SSF47781">
    <property type="entry name" value="RuvA domain 2-like"/>
    <property type="match status" value="2"/>
</dbReference>
<dbReference type="InterPro" id="IPR051675">
    <property type="entry name" value="Endo/Exo/Phosphatase_dom_1"/>
</dbReference>
<dbReference type="PANTHER" id="PTHR21180:SF32">
    <property type="entry name" value="ENDONUCLEASE_EXONUCLEASE_PHOSPHATASE FAMILY DOMAIN-CONTAINING PROTEIN 1"/>
    <property type="match status" value="1"/>
</dbReference>
<dbReference type="Gene3D" id="1.10.150.320">
    <property type="entry name" value="Photosystem II 12 kDa extrinsic protein"/>
    <property type="match status" value="1"/>
</dbReference>
<name>A0A7C1NGF5_UNCW3</name>
<protein>
    <recommendedName>
        <fullName evidence="3">Helix-hairpin-helix domain-containing protein</fullName>
    </recommendedName>
</protein>
<sequence length="794" mass="91327">MLLVLVWIFNLWTADNQLDINRASRAEIGQLPVDSLTADRIYEYLQLYGRFNSIYDLLKVPGITPEKLDELKPVIYIRPRSWEERATENIQRIQRRLAAEDSPGRAVVEEWQDLLLDPLNINRATVDELLLLENVSLVDAVAVVNFIRQGGRITSRRDLASQVPGLSAYGYRGMRNYVTFQDRADTARVRIWSGNYRLKYESGQDWEVLTSTEEFTAALNSLVQDSIRFREAGFTESELAFYRDRLSQELDFRKNMGNTGIMRHRLRARIGEQIRAGGFVEQNLYEKAGFSGVRGCVTVDKIGPVRRLLVGDYRLTLGQGLLIDNNFELMARTHKRTAGLFADLTENSGFGLRGAAVDLKLNRFGLLGFYSLAKRDGILNPDSTVNWYILSTPRYPTFKNLFSQTDAGASWSADLSQLGFLPLGTRLGVNGLFSRTSRSLQPAARYVELPGDAEIIDDPNWARLDTGRTRLFYSADFRTVINNFALEGEVAHQHRGGSAYLLKGYLQHDLLNLTVLYRHYDVSYVNPYNRGFCEELRFEDTPLEKPYRLIDPAYAALQNFPMPKAEQGFFAEMRYQISRQITFTRAYLDVWRNLAYGADNFRFQAEMEYRPVFPLRLRFRQKVQLKERPRLVLGTGSLSMESSLRALVSLSNWDYLTGELRYSRTRLTPTMKYDDRASIEGDFLLVQWEHNFSDDFQGELGIAGWRSGGMSNWMFEDNGIDFVDGDGCKWYLALTNRLTDNLLVYLKFRQKLSIFPHTGLSGNGGVHYPEGMPVRDFMSQSRRFDIWLQIDFLW</sequence>
<reference evidence="1" key="1">
    <citation type="journal article" date="2020" name="mSystems">
        <title>Genome- and Community-Level Interaction Insights into Carbon Utilization and Element Cycling Functions of Hydrothermarchaeota in Hydrothermal Sediment.</title>
        <authorList>
            <person name="Zhou Z."/>
            <person name="Liu Y."/>
            <person name="Xu W."/>
            <person name="Pan J."/>
            <person name="Luo Z.H."/>
            <person name="Li M."/>
        </authorList>
    </citation>
    <scope>NUCLEOTIDE SEQUENCE [LARGE SCALE GENOMIC DNA]</scope>
    <source>
        <strain evidence="1">SpSt-265</strain>
        <strain evidence="2">SpSt-465</strain>
    </source>
</reference>
<evidence type="ECO:0008006" key="3">
    <source>
        <dbReference type="Google" id="ProtNLM"/>
    </source>
</evidence>
<dbReference type="GO" id="GO:0015628">
    <property type="term" value="P:protein secretion by the type II secretion system"/>
    <property type="evidence" value="ECO:0007669"/>
    <property type="project" value="TreeGrafter"/>
</dbReference>
<dbReference type="Pfam" id="PF12836">
    <property type="entry name" value="HHH_3"/>
    <property type="match status" value="1"/>
</dbReference>
<proteinExistence type="predicted"/>
<dbReference type="EMBL" id="DSTU01000003">
    <property type="protein sequence ID" value="HFJ53437.1"/>
    <property type="molecule type" value="Genomic_DNA"/>
</dbReference>
<gene>
    <name evidence="1" type="ORF">ENP94_02565</name>
    <name evidence="2" type="ORF">ENS16_01940</name>
</gene>
<dbReference type="AlphaFoldDB" id="A0A7C1NGF5"/>